<dbReference type="PANTHER" id="PTHR43854">
    <property type="entry name" value="INDOLEPYRUVATE OXIDOREDUCTASE SUBUNIT IORB"/>
    <property type="match status" value="1"/>
</dbReference>
<evidence type="ECO:0000313" key="3">
    <source>
        <dbReference type="EMBL" id="MBD3867443.1"/>
    </source>
</evidence>
<protein>
    <submittedName>
        <fullName evidence="3">Indolepyruvate oxidoreductase subunit beta</fullName>
    </submittedName>
</protein>
<evidence type="ECO:0000256" key="1">
    <source>
        <dbReference type="ARBA" id="ARBA00023002"/>
    </source>
</evidence>
<dbReference type="InterPro" id="IPR019752">
    <property type="entry name" value="Pyrv/ketoisovalerate_OxRed_cat"/>
</dbReference>
<dbReference type="PANTHER" id="PTHR43854:SF1">
    <property type="entry name" value="INDOLEPYRUVATE OXIDOREDUCTASE SUBUNIT IORB"/>
    <property type="match status" value="1"/>
</dbReference>
<dbReference type="EMBL" id="JACXWD010000010">
    <property type="protein sequence ID" value="MBD3867443.1"/>
    <property type="molecule type" value="Genomic_DNA"/>
</dbReference>
<dbReference type="Pfam" id="PF01558">
    <property type="entry name" value="POR"/>
    <property type="match status" value="1"/>
</dbReference>
<dbReference type="Proteomes" id="UP000648239">
    <property type="component" value="Unassembled WGS sequence"/>
</dbReference>
<feature type="domain" description="Pyruvate/ketoisovalerate oxidoreductase catalytic" evidence="2">
    <location>
        <begin position="11"/>
        <end position="187"/>
    </location>
</feature>
<dbReference type="InterPro" id="IPR052198">
    <property type="entry name" value="IorB_Oxidoreductase"/>
</dbReference>
<dbReference type="Gene3D" id="3.40.920.10">
    <property type="entry name" value="Pyruvate-ferredoxin oxidoreductase, PFOR, domain III"/>
    <property type="match status" value="1"/>
</dbReference>
<sequence>MRCDIVLAGVGGQGVLSIGAIIAAAALEEGLYVKQSEVHGMSQRGGAVQANLRISDSPIGSDLIPKGRATMILSMEPMESLRYLEYLSPEGTLITSSKPVLNIAKYPDLDEVLDAVRKLPHSILVDADRLAREAGAARSTNMVIVGAAAGLLPIEPVVIERFILKKFRNKGDKVVDINLKAFRAGREAAVCTPT</sequence>
<reference evidence="3 4" key="1">
    <citation type="submission" date="2020-08" db="EMBL/GenBank/DDBJ databases">
        <title>Acidobacteriota in marine sediments use diverse sulfur dissimilation pathways.</title>
        <authorList>
            <person name="Wasmund K."/>
        </authorList>
    </citation>
    <scope>NUCLEOTIDE SEQUENCE [LARGE SCALE GENOMIC DNA]</scope>
    <source>
        <strain evidence="3">MAG AM4</strain>
    </source>
</reference>
<accession>A0A8J6XTC3</accession>
<comment type="caution">
    <text evidence="3">The sequence shown here is derived from an EMBL/GenBank/DDBJ whole genome shotgun (WGS) entry which is preliminary data.</text>
</comment>
<name>A0A8J6XTC3_9BACT</name>
<organism evidence="3 4">
    <name type="scientific">Candidatus Polarisedimenticola svalbardensis</name>
    <dbReference type="NCBI Taxonomy" id="2886004"/>
    <lineage>
        <taxon>Bacteria</taxon>
        <taxon>Pseudomonadati</taxon>
        <taxon>Acidobacteriota</taxon>
        <taxon>Candidatus Polarisedimenticolia</taxon>
        <taxon>Candidatus Polarisedimenticolales</taxon>
        <taxon>Candidatus Polarisedimenticolaceae</taxon>
        <taxon>Candidatus Polarisedimenticola</taxon>
    </lineage>
</organism>
<dbReference type="SUPFAM" id="SSF53323">
    <property type="entry name" value="Pyruvate-ferredoxin oxidoreductase, PFOR, domain III"/>
    <property type="match status" value="1"/>
</dbReference>
<dbReference type="GO" id="GO:0016903">
    <property type="term" value="F:oxidoreductase activity, acting on the aldehyde or oxo group of donors"/>
    <property type="evidence" value="ECO:0007669"/>
    <property type="project" value="InterPro"/>
</dbReference>
<evidence type="ECO:0000313" key="4">
    <source>
        <dbReference type="Proteomes" id="UP000648239"/>
    </source>
</evidence>
<dbReference type="InterPro" id="IPR002869">
    <property type="entry name" value="Pyrv_flavodox_OxRed_cen"/>
</dbReference>
<keyword evidence="1" id="KW-0560">Oxidoreductase</keyword>
<dbReference type="AlphaFoldDB" id="A0A8J6XTC3"/>
<dbReference type="NCBIfam" id="NF005324">
    <property type="entry name" value="PRK06853.1-4"/>
    <property type="match status" value="1"/>
</dbReference>
<proteinExistence type="predicted"/>
<gene>
    <name evidence="3" type="ORF">IFK94_04875</name>
</gene>
<evidence type="ECO:0000259" key="2">
    <source>
        <dbReference type="Pfam" id="PF01558"/>
    </source>
</evidence>